<dbReference type="InterPro" id="IPR016181">
    <property type="entry name" value="Acyl_CoA_acyltransferase"/>
</dbReference>
<evidence type="ECO:0008006" key="2">
    <source>
        <dbReference type="Google" id="ProtNLM"/>
    </source>
</evidence>
<sequence>MTEFLRMGLDEEGGRKEYSIRLLQKFGKTDPYLTPQKVQELWIEYSKHDTLFSDYTRGRVEPFLDILLAPNAIVAEIYSMDEEAPLGSMMLTRVLVDFDALAHFTLWNGRARGKEPLFLEMMRMWMDEFRLHRLSVEATGLSKGLLRMIERLGFYHEGTRREGSIHRETWVDLEMYGILRSELQDKLQEA</sequence>
<dbReference type="AlphaFoldDB" id="A0A0F9WPH1"/>
<name>A0A0F9WPH1_9ZZZZ</name>
<reference evidence="1" key="1">
    <citation type="journal article" date="2015" name="Nature">
        <title>Complex archaea that bridge the gap between prokaryotes and eukaryotes.</title>
        <authorList>
            <person name="Spang A."/>
            <person name="Saw J.H."/>
            <person name="Jorgensen S.L."/>
            <person name="Zaremba-Niedzwiedzka K."/>
            <person name="Martijn J."/>
            <person name="Lind A.E."/>
            <person name="van Eijk R."/>
            <person name="Schleper C."/>
            <person name="Guy L."/>
            <person name="Ettema T.J."/>
        </authorList>
    </citation>
    <scope>NUCLEOTIDE SEQUENCE</scope>
</reference>
<dbReference type="SUPFAM" id="SSF55729">
    <property type="entry name" value="Acyl-CoA N-acyltransferases (Nat)"/>
    <property type="match status" value="1"/>
</dbReference>
<accession>A0A0F9WPH1</accession>
<organism evidence="1">
    <name type="scientific">marine sediment metagenome</name>
    <dbReference type="NCBI Taxonomy" id="412755"/>
    <lineage>
        <taxon>unclassified sequences</taxon>
        <taxon>metagenomes</taxon>
        <taxon>ecological metagenomes</taxon>
    </lineage>
</organism>
<gene>
    <name evidence="1" type="ORF">LCGC14_0251480</name>
</gene>
<dbReference type="Gene3D" id="3.40.630.30">
    <property type="match status" value="1"/>
</dbReference>
<dbReference type="EMBL" id="LAZR01000131">
    <property type="protein sequence ID" value="KKN88076.1"/>
    <property type="molecule type" value="Genomic_DNA"/>
</dbReference>
<protein>
    <recommendedName>
        <fullName evidence="2">N-acetyltransferase domain-containing protein</fullName>
    </recommendedName>
</protein>
<comment type="caution">
    <text evidence="1">The sequence shown here is derived from an EMBL/GenBank/DDBJ whole genome shotgun (WGS) entry which is preliminary data.</text>
</comment>
<proteinExistence type="predicted"/>
<evidence type="ECO:0000313" key="1">
    <source>
        <dbReference type="EMBL" id="KKN88076.1"/>
    </source>
</evidence>